<evidence type="ECO:0000259" key="1">
    <source>
        <dbReference type="PROSITE" id="PS50943"/>
    </source>
</evidence>
<dbReference type="Gene3D" id="1.10.260.40">
    <property type="entry name" value="lambda repressor-like DNA-binding domains"/>
    <property type="match status" value="1"/>
</dbReference>
<dbReference type="CDD" id="cd00093">
    <property type="entry name" value="HTH_XRE"/>
    <property type="match status" value="1"/>
</dbReference>
<dbReference type="Pfam" id="PF01381">
    <property type="entry name" value="HTH_3"/>
    <property type="match status" value="1"/>
</dbReference>
<dbReference type="EMBL" id="JBHSPH010000002">
    <property type="protein sequence ID" value="MFC5862178.1"/>
    <property type="molecule type" value="Genomic_DNA"/>
</dbReference>
<evidence type="ECO:0000313" key="2">
    <source>
        <dbReference type="EMBL" id="MFC5862178.1"/>
    </source>
</evidence>
<keyword evidence="3" id="KW-1185">Reference proteome</keyword>
<dbReference type="PROSITE" id="PS50943">
    <property type="entry name" value="HTH_CROC1"/>
    <property type="match status" value="1"/>
</dbReference>
<proteinExistence type="predicted"/>
<sequence>MAQGERQTITPQDAVRAVIIKGRNRLGLSRDQLAFLAGYDQSSIRKIENGTRNASLAAIFNLFGVLGLSPSTVMKRIEREAGFEIMPRTRIQQILEAEGNRRRPKKYRDR</sequence>
<name>A0ABW1EFN3_9BACT</name>
<comment type="caution">
    <text evidence="2">The sequence shown here is derived from an EMBL/GenBank/DDBJ whole genome shotgun (WGS) entry which is preliminary data.</text>
</comment>
<dbReference type="InterPro" id="IPR010982">
    <property type="entry name" value="Lambda_DNA-bd_dom_sf"/>
</dbReference>
<dbReference type="SMART" id="SM00530">
    <property type="entry name" value="HTH_XRE"/>
    <property type="match status" value="1"/>
</dbReference>
<protein>
    <submittedName>
        <fullName evidence="2">Helix-turn-helix domain-containing protein</fullName>
    </submittedName>
</protein>
<dbReference type="InterPro" id="IPR001387">
    <property type="entry name" value="Cro/C1-type_HTH"/>
</dbReference>
<dbReference type="RefSeq" id="WP_263338449.1">
    <property type="nucleotide sequence ID" value="NZ_JAGSYH010000004.1"/>
</dbReference>
<reference evidence="3" key="1">
    <citation type="journal article" date="2019" name="Int. J. Syst. Evol. Microbiol.">
        <title>The Global Catalogue of Microorganisms (GCM) 10K type strain sequencing project: providing services to taxonomists for standard genome sequencing and annotation.</title>
        <authorList>
            <consortium name="The Broad Institute Genomics Platform"/>
            <consortium name="The Broad Institute Genome Sequencing Center for Infectious Disease"/>
            <person name="Wu L."/>
            <person name="Ma J."/>
        </authorList>
    </citation>
    <scope>NUCLEOTIDE SEQUENCE [LARGE SCALE GENOMIC DNA]</scope>
    <source>
        <strain evidence="3">JCM 4087</strain>
    </source>
</reference>
<dbReference type="Proteomes" id="UP001596091">
    <property type="component" value="Unassembled WGS sequence"/>
</dbReference>
<feature type="domain" description="HTH cro/C1-type" evidence="1">
    <location>
        <begin position="19"/>
        <end position="73"/>
    </location>
</feature>
<gene>
    <name evidence="2" type="ORF">ACFPT7_07730</name>
</gene>
<organism evidence="2 3">
    <name type="scientific">Acidicapsa dinghuensis</name>
    <dbReference type="NCBI Taxonomy" id="2218256"/>
    <lineage>
        <taxon>Bacteria</taxon>
        <taxon>Pseudomonadati</taxon>
        <taxon>Acidobacteriota</taxon>
        <taxon>Terriglobia</taxon>
        <taxon>Terriglobales</taxon>
        <taxon>Acidobacteriaceae</taxon>
        <taxon>Acidicapsa</taxon>
    </lineage>
</organism>
<dbReference type="SUPFAM" id="SSF47413">
    <property type="entry name" value="lambda repressor-like DNA-binding domains"/>
    <property type="match status" value="1"/>
</dbReference>
<accession>A0ABW1EFN3</accession>
<evidence type="ECO:0000313" key="3">
    <source>
        <dbReference type="Proteomes" id="UP001596091"/>
    </source>
</evidence>